<keyword evidence="1" id="KW-0472">Membrane</keyword>
<proteinExistence type="predicted"/>
<dbReference type="Proteomes" id="UP001239167">
    <property type="component" value="Unassembled WGS sequence"/>
</dbReference>
<comment type="caution">
    <text evidence="2">The sequence shown here is derived from an EMBL/GenBank/DDBJ whole genome shotgun (WGS) entry which is preliminary data.</text>
</comment>
<accession>A0ABT9Y644</accession>
<evidence type="ECO:0000313" key="2">
    <source>
        <dbReference type="EMBL" id="MDQ0203303.1"/>
    </source>
</evidence>
<dbReference type="RefSeq" id="WP_307223328.1">
    <property type="nucleotide sequence ID" value="NZ_CP116940.1"/>
</dbReference>
<keyword evidence="1" id="KW-0812">Transmembrane</keyword>
<organism evidence="2 3">
    <name type="scientific">Pectinatus haikarae</name>
    <dbReference type="NCBI Taxonomy" id="349096"/>
    <lineage>
        <taxon>Bacteria</taxon>
        <taxon>Bacillati</taxon>
        <taxon>Bacillota</taxon>
        <taxon>Negativicutes</taxon>
        <taxon>Selenomonadales</taxon>
        <taxon>Selenomonadaceae</taxon>
        <taxon>Pectinatus</taxon>
    </lineage>
</organism>
<gene>
    <name evidence="2" type="ORF">J2S01_001019</name>
</gene>
<sequence>MDERKNKILSGFRLCILLFIAVILAGSSFYYFYWLKTPQYTVGLIADAIKKHDIETFDKYVDTDSILNKAYDDYFYVYFSEDPFMQKNPVRNLAEGLIKLAKPMAVNEMKAEVDSYIKSGEWKSSSNEESSGEYSVSKNNSDITEKLSVGNIKFKRIKYTKVDGNKAVVGIETDKDEKTENTVIEISMEKQDDDTWRVVSIYNMKEYAEKIIRQKSE</sequence>
<feature type="transmembrane region" description="Helical" evidence="1">
    <location>
        <begin position="12"/>
        <end position="34"/>
    </location>
</feature>
<evidence type="ECO:0008006" key="4">
    <source>
        <dbReference type="Google" id="ProtNLM"/>
    </source>
</evidence>
<dbReference type="EMBL" id="JAUSUE010000005">
    <property type="protein sequence ID" value="MDQ0203303.1"/>
    <property type="molecule type" value="Genomic_DNA"/>
</dbReference>
<reference evidence="2 3" key="1">
    <citation type="submission" date="2023-07" db="EMBL/GenBank/DDBJ databases">
        <title>Genomic Encyclopedia of Type Strains, Phase IV (KMG-IV): sequencing the most valuable type-strain genomes for metagenomic binning, comparative biology and taxonomic classification.</title>
        <authorList>
            <person name="Goeker M."/>
        </authorList>
    </citation>
    <scope>NUCLEOTIDE SEQUENCE [LARGE SCALE GENOMIC DNA]</scope>
    <source>
        <strain evidence="2 3">DSM 16980</strain>
    </source>
</reference>
<keyword evidence="1" id="KW-1133">Transmembrane helix</keyword>
<name>A0ABT9Y644_9FIRM</name>
<evidence type="ECO:0000313" key="3">
    <source>
        <dbReference type="Proteomes" id="UP001239167"/>
    </source>
</evidence>
<protein>
    <recommendedName>
        <fullName evidence="4">DUF2939 domain-containing protein</fullName>
    </recommendedName>
</protein>
<evidence type="ECO:0000256" key="1">
    <source>
        <dbReference type="SAM" id="Phobius"/>
    </source>
</evidence>
<keyword evidence="3" id="KW-1185">Reference proteome</keyword>